<protein>
    <submittedName>
        <fullName evidence="1">Putative membrane protein</fullName>
    </submittedName>
</protein>
<name>A0A090ZGJ1_PAEMA</name>
<dbReference type="HOGENOM" id="CLU_3357415_0_0_9"/>
<organism evidence="1 2">
    <name type="scientific">Paenibacillus macerans</name>
    <name type="common">Bacillus macerans</name>
    <dbReference type="NCBI Taxonomy" id="44252"/>
    <lineage>
        <taxon>Bacteria</taxon>
        <taxon>Bacillati</taxon>
        <taxon>Bacillota</taxon>
        <taxon>Bacilli</taxon>
        <taxon>Bacillales</taxon>
        <taxon>Paenibacillaceae</taxon>
        <taxon>Paenibacillus</taxon>
    </lineage>
</organism>
<evidence type="ECO:0000313" key="1">
    <source>
        <dbReference type="EMBL" id="KFN10439.1"/>
    </source>
</evidence>
<reference evidence="1 2" key="1">
    <citation type="submission" date="2014-04" db="EMBL/GenBank/DDBJ databases">
        <authorList>
            <person name="Bishop-Lilly K.A."/>
            <person name="Broomall S.M."/>
            <person name="Chain P.S."/>
            <person name="Chertkov O."/>
            <person name="Coyne S.R."/>
            <person name="Daligault H.E."/>
            <person name="Davenport K.W."/>
            <person name="Erkkila T."/>
            <person name="Frey K.G."/>
            <person name="Gibbons H.S."/>
            <person name="Gu W."/>
            <person name="Jaissle J."/>
            <person name="Johnson S.L."/>
            <person name="Koroleva G.I."/>
            <person name="Ladner J.T."/>
            <person name="Lo C.-C."/>
            <person name="Minogue T.D."/>
            <person name="Munk C."/>
            <person name="Palacios G.F."/>
            <person name="Redden C.L."/>
            <person name="Rosenzweig C.N."/>
            <person name="Scholz M.B."/>
            <person name="Teshima H."/>
            <person name="Xu Y."/>
        </authorList>
    </citation>
    <scope>NUCLEOTIDE SEQUENCE [LARGE SCALE GENOMIC DNA]</scope>
    <source>
        <strain evidence="1 2">8244</strain>
    </source>
</reference>
<keyword evidence="2" id="KW-1185">Reference proteome</keyword>
<accession>A0A090ZGJ1</accession>
<sequence>MLDIWMVLTLTVALALIVGFVVWCGKTVEDTGGERE</sequence>
<dbReference type="STRING" id="44252.DJ90_1001"/>
<evidence type="ECO:0000313" key="2">
    <source>
        <dbReference type="Proteomes" id="UP000029278"/>
    </source>
</evidence>
<dbReference type="EMBL" id="JMQA01000018">
    <property type="protein sequence ID" value="KFN10439.1"/>
    <property type="molecule type" value="Genomic_DNA"/>
</dbReference>
<dbReference type="AlphaFoldDB" id="A0A090ZGJ1"/>
<dbReference type="PATRIC" id="fig|44252.3.peg.1465"/>
<gene>
    <name evidence="1" type="ORF">DJ90_1001</name>
</gene>
<proteinExistence type="predicted"/>
<comment type="caution">
    <text evidence="1">The sequence shown here is derived from an EMBL/GenBank/DDBJ whole genome shotgun (WGS) entry which is preliminary data.</text>
</comment>
<dbReference type="Proteomes" id="UP000029278">
    <property type="component" value="Unassembled WGS sequence"/>
</dbReference>